<dbReference type="OrthoDB" id="1521716at2"/>
<evidence type="ECO:0000313" key="2">
    <source>
        <dbReference type="Proteomes" id="UP000281028"/>
    </source>
</evidence>
<dbReference type="AlphaFoldDB" id="A0A433WM08"/>
<evidence type="ECO:0000313" key="1">
    <source>
        <dbReference type="EMBL" id="NSL89007.1"/>
    </source>
</evidence>
<dbReference type="PANTHER" id="PTHR41339">
    <property type="entry name" value="LIPL48"/>
    <property type="match status" value="1"/>
</dbReference>
<protein>
    <submittedName>
        <fullName evidence="1">Uncharacterized protein</fullName>
    </submittedName>
</protein>
<sequence length="464" mass="49444">MKTKPLGLALFLTAILSAVLFSSCRKEAGTVENRAVTAGTMKLGTPNVLSGTLGTGHTIRDTIRLSNVFTWHLSGLVYLDAEDVLVIQPGTLIVGDVSTTTGTPGGGLIVSKNAKIFAEGTVASPIIFTSERYNTNPVPGDWAGIILLGNAPTNAPATTRVEGISPAYPNDVTYGGTNHLDNSGVMKYVRIEYAGWEESLDNEINGLTMAGVGAGTTIDYVEVFKPLDDAFEWFGGNVNASHLVAVDARDDLFDTDRGYMGSISFALGLTDTTRSDHSRSNGIEDDNDPFSSSSVPVTHPKFNYLTIIGLPTATIAASLRTLPSGLTGRYGAGAHLRRNSEFEIKNSIFLGYTNGILIDSTPGIPGTYYKFLNGISFLQNTFVHGFVNAYAKQTGSTVIKITPPPPGNNLGYETPNPNANIQLVAPFIRIQPSNYVPLSLSAARNAGAFPLGNTTWANGWTRLR</sequence>
<accession>A0A433WM08</accession>
<name>A0A433WM08_9BACT</name>
<dbReference type="PANTHER" id="PTHR41339:SF1">
    <property type="entry name" value="SECRETED PROTEIN"/>
    <property type="match status" value="1"/>
</dbReference>
<proteinExistence type="predicted"/>
<comment type="caution">
    <text evidence="1">The sequence shown here is derived from an EMBL/GenBank/DDBJ whole genome shotgun (WGS) entry which is preliminary data.</text>
</comment>
<gene>
    <name evidence="1" type="ORF">ECE50_019350</name>
</gene>
<reference evidence="1" key="1">
    <citation type="submission" date="2020-05" db="EMBL/GenBank/DDBJ databases">
        <title>Chitinophaga laudate sp. nov., isolated from a tropical peat swamp.</title>
        <authorList>
            <person name="Goh C.B.S."/>
            <person name="Lee M.S."/>
            <person name="Parimannan S."/>
            <person name="Pasbakhsh P."/>
            <person name="Yule C.M."/>
            <person name="Rajandas H."/>
            <person name="Loke S."/>
            <person name="Croft L."/>
            <person name="Tan J.B.L."/>
        </authorList>
    </citation>
    <scope>NUCLEOTIDE SEQUENCE</scope>
    <source>
        <strain evidence="1">Mgbs1</strain>
    </source>
</reference>
<dbReference type="EMBL" id="RIAR02000001">
    <property type="protein sequence ID" value="NSL89007.1"/>
    <property type="molecule type" value="Genomic_DNA"/>
</dbReference>
<keyword evidence="2" id="KW-1185">Reference proteome</keyword>
<dbReference type="PROSITE" id="PS51257">
    <property type="entry name" value="PROKAR_LIPOPROTEIN"/>
    <property type="match status" value="1"/>
</dbReference>
<dbReference type="Proteomes" id="UP000281028">
    <property type="component" value="Unassembled WGS sequence"/>
</dbReference>
<organism evidence="1 2">
    <name type="scientific">Chitinophaga solisilvae</name>
    <dbReference type="NCBI Taxonomy" id="1233460"/>
    <lineage>
        <taxon>Bacteria</taxon>
        <taxon>Pseudomonadati</taxon>
        <taxon>Bacteroidota</taxon>
        <taxon>Chitinophagia</taxon>
        <taxon>Chitinophagales</taxon>
        <taxon>Chitinophagaceae</taxon>
        <taxon>Chitinophaga</taxon>
    </lineage>
</organism>